<organism evidence="9 10">
    <name type="scientific">Bradyrhizobium hipponense</name>
    <dbReference type="NCBI Taxonomy" id="2605638"/>
    <lineage>
        <taxon>Bacteria</taxon>
        <taxon>Pseudomonadati</taxon>
        <taxon>Pseudomonadota</taxon>
        <taxon>Alphaproteobacteria</taxon>
        <taxon>Hyphomicrobiales</taxon>
        <taxon>Nitrobacteraceae</taxon>
        <taxon>Bradyrhizobium</taxon>
    </lineage>
</organism>
<reference evidence="9 10" key="1">
    <citation type="submission" date="2019-08" db="EMBL/GenBank/DDBJ databases">
        <title>Bradyrhizobium hipponensis sp. nov., a rhizobium isolated from a Lupinus angustifolius root nodule in Tunisia.</title>
        <authorList>
            <person name="Off K."/>
            <person name="Rejili M."/>
            <person name="Mars M."/>
            <person name="Brachmann A."/>
            <person name="Marin M."/>
        </authorList>
    </citation>
    <scope>NUCLEOTIDE SEQUENCE [LARGE SCALE GENOMIC DNA]</scope>
    <source>
        <strain evidence="10">aSej3</strain>
    </source>
</reference>
<evidence type="ECO:0000256" key="1">
    <source>
        <dbReference type="ARBA" id="ARBA00004651"/>
    </source>
</evidence>
<comment type="subcellular location">
    <subcellularLocation>
        <location evidence="1">Cell membrane</location>
        <topology evidence="1">Multi-pass membrane protein</topology>
    </subcellularLocation>
</comment>
<dbReference type="InterPro" id="IPR005828">
    <property type="entry name" value="MFS_sugar_transport-like"/>
</dbReference>
<dbReference type="RefSeq" id="WP_148739295.1">
    <property type="nucleotide sequence ID" value="NZ_VSTH01000035.1"/>
</dbReference>
<feature type="transmembrane region" description="Helical" evidence="7">
    <location>
        <begin position="198"/>
        <end position="217"/>
    </location>
</feature>
<dbReference type="InterPro" id="IPR020846">
    <property type="entry name" value="MFS_dom"/>
</dbReference>
<feature type="transmembrane region" description="Helical" evidence="7">
    <location>
        <begin position="262"/>
        <end position="279"/>
    </location>
</feature>
<keyword evidence="3" id="KW-1003">Cell membrane</keyword>
<dbReference type="CDD" id="cd17369">
    <property type="entry name" value="MFS_ShiA_like"/>
    <property type="match status" value="1"/>
</dbReference>
<evidence type="ECO:0000256" key="7">
    <source>
        <dbReference type="SAM" id="Phobius"/>
    </source>
</evidence>
<dbReference type="PANTHER" id="PTHR43045:SF1">
    <property type="entry name" value="SHIKIMATE TRANSPORTER"/>
    <property type="match status" value="1"/>
</dbReference>
<dbReference type="EMBL" id="VSTH01000035">
    <property type="protein sequence ID" value="TYO66462.1"/>
    <property type="molecule type" value="Genomic_DNA"/>
</dbReference>
<dbReference type="GO" id="GO:0022857">
    <property type="term" value="F:transmembrane transporter activity"/>
    <property type="evidence" value="ECO:0007669"/>
    <property type="project" value="InterPro"/>
</dbReference>
<accession>A0A5S4YRB7</accession>
<keyword evidence="10" id="KW-1185">Reference proteome</keyword>
<keyword evidence="6 7" id="KW-0472">Membrane</keyword>
<feature type="domain" description="Major facilitator superfamily (MFS) profile" evidence="8">
    <location>
        <begin position="23"/>
        <end position="433"/>
    </location>
</feature>
<evidence type="ECO:0000259" key="8">
    <source>
        <dbReference type="PROSITE" id="PS50850"/>
    </source>
</evidence>
<feature type="transmembrane region" description="Helical" evidence="7">
    <location>
        <begin position="316"/>
        <end position="335"/>
    </location>
</feature>
<feature type="transmembrane region" description="Helical" evidence="7">
    <location>
        <begin position="162"/>
        <end position="186"/>
    </location>
</feature>
<dbReference type="GO" id="GO:0005886">
    <property type="term" value="C:plasma membrane"/>
    <property type="evidence" value="ECO:0007669"/>
    <property type="project" value="UniProtKB-SubCell"/>
</dbReference>
<evidence type="ECO:0000256" key="5">
    <source>
        <dbReference type="ARBA" id="ARBA00022989"/>
    </source>
</evidence>
<gene>
    <name evidence="9" type="ORF">FXV83_11515</name>
</gene>
<dbReference type="InterPro" id="IPR036259">
    <property type="entry name" value="MFS_trans_sf"/>
</dbReference>
<feature type="transmembrane region" description="Helical" evidence="7">
    <location>
        <begin position="341"/>
        <end position="359"/>
    </location>
</feature>
<feature type="transmembrane region" description="Helical" evidence="7">
    <location>
        <begin position="380"/>
        <end position="401"/>
    </location>
</feature>
<dbReference type="Gene3D" id="1.20.1250.20">
    <property type="entry name" value="MFS general substrate transporter like domains"/>
    <property type="match status" value="1"/>
</dbReference>
<comment type="caution">
    <text evidence="9">The sequence shown here is derived from an EMBL/GenBank/DDBJ whole genome shotgun (WGS) entry which is preliminary data.</text>
</comment>
<feature type="transmembrane region" description="Helical" evidence="7">
    <location>
        <begin position="96"/>
        <end position="114"/>
    </location>
</feature>
<feature type="transmembrane region" description="Helical" evidence="7">
    <location>
        <begin position="285"/>
        <end position="304"/>
    </location>
</feature>
<evidence type="ECO:0000313" key="9">
    <source>
        <dbReference type="EMBL" id="TYO66462.1"/>
    </source>
</evidence>
<dbReference type="PANTHER" id="PTHR43045">
    <property type="entry name" value="SHIKIMATE TRANSPORTER"/>
    <property type="match status" value="1"/>
</dbReference>
<protein>
    <submittedName>
        <fullName evidence="9">MHS family MFS transporter</fullName>
    </submittedName>
</protein>
<dbReference type="SUPFAM" id="SSF103473">
    <property type="entry name" value="MFS general substrate transporter"/>
    <property type="match status" value="1"/>
</dbReference>
<dbReference type="Pfam" id="PF00083">
    <property type="entry name" value="Sugar_tr"/>
    <property type="match status" value="1"/>
</dbReference>
<sequence length="443" mass="48152">MSLSQVDPVSLPDGEHQLQLRRAVIASTIGTAIEWYDFFLYSTVTGLVFAKLFFPHSDPRVGTLEAFAIYAVGFVARPVGAAIFGHYGDRIGRKSTLIATLLLMGLATFAVALVPTYERIGIWGAVILTVLRFTQGVGVGGEWGGSVLMSMEWARNDHSRGLIASWPQFGVPCGLFLANLAVLAFSQMSGEQFLSWGWRIPFVLSLILVGVGLYIRLGILETPVFARLIAERKVERTPMLQVMKEHPKEILLSAFARMAEQAPFYIFTAFIFSYGIGTLHVSRDFLLTAVLSASVLSFVSIPVFGHLSDRIGRKNMYLIGAVVTGVFGFIYFRMLDTGSHPIIFFAIVLSLIPHDMMYGPQAALIAESFTGRLRYSGASLGYQLASVIAGGPAPLIAAWLFGTFHSATAIAAYVALCAVISVVATAAMTDYTGKNISGEYRTD</sequence>
<evidence type="ECO:0000256" key="2">
    <source>
        <dbReference type="ARBA" id="ARBA00022448"/>
    </source>
</evidence>
<feature type="transmembrane region" description="Helical" evidence="7">
    <location>
        <begin position="66"/>
        <end position="84"/>
    </location>
</feature>
<name>A0A5S4YRB7_9BRAD</name>
<dbReference type="Proteomes" id="UP000324797">
    <property type="component" value="Unassembled WGS sequence"/>
</dbReference>
<proteinExistence type="predicted"/>
<evidence type="ECO:0000256" key="3">
    <source>
        <dbReference type="ARBA" id="ARBA00022475"/>
    </source>
</evidence>
<evidence type="ECO:0000256" key="4">
    <source>
        <dbReference type="ARBA" id="ARBA00022692"/>
    </source>
</evidence>
<evidence type="ECO:0000256" key="6">
    <source>
        <dbReference type="ARBA" id="ARBA00023136"/>
    </source>
</evidence>
<dbReference type="PROSITE" id="PS50850">
    <property type="entry name" value="MFS"/>
    <property type="match status" value="1"/>
</dbReference>
<feature type="transmembrane region" description="Helical" evidence="7">
    <location>
        <begin position="120"/>
        <end position="141"/>
    </location>
</feature>
<dbReference type="AlphaFoldDB" id="A0A5S4YRB7"/>
<keyword evidence="5 7" id="KW-1133">Transmembrane helix</keyword>
<keyword evidence="4 7" id="KW-0812">Transmembrane</keyword>
<feature type="transmembrane region" description="Helical" evidence="7">
    <location>
        <begin position="407"/>
        <end position="427"/>
    </location>
</feature>
<evidence type="ECO:0000313" key="10">
    <source>
        <dbReference type="Proteomes" id="UP000324797"/>
    </source>
</evidence>
<keyword evidence="2" id="KW-0813">Transport</keyword>